<dbReference type="PRINTS" id="PR00090">
    <property type="entry name" value="RNGDIOXGNASE"/>
</dbReference>
<sequence>MSYQDLIDFDKIGTLNPEVLHSEEIYRRELATVFARSWLFLTHESQLAKPGDFVTALMGEDPVIVSRQRDGGLRAFLNVCRHRGMRVCRQDLGNTQRFTCSYHGWSYNGGGALVDVPMEDHAYHHRLDKPGWSLIQVPRIETYHGLVFGCWDEEAPALAEYLADAGPLLDPMLTRYDHIEFVGPMKWRLVGNWKLAAEQFASDGYHGATAHASAATALDTDVTAMGMDRDSLQIGSALGHAGALVTPARLPLSMRGAEVDTPVPSLRVAHLNVFPNFSALGSGLFRVWQPRGPAGMDIWSWVMVPADADDDTRRKLISKVSLSFSTSGIFETDDSENWSEIQAVSRGHIARQMPLNYQMGFGLDHDDDRIPPFNGKTGHMTNDIGARYFYTRWAELLDGEPLTPDLPGPALTS</sequence>
<proteinExistence type="inferred from homology"/>
<dbReference type="GO" id="GO:0051213">
    <property type="term" value="F:dioxygenase activity"/>
    <property type="evidence" value="ECO:0007669"/>
    <property type="project" value="UniProtKB-KW"/>
</dbReference>
<evidence type="ECO:0000313" key="10">
    <source>
        <dbReference type="EMBL" id="SEP53918.1"/>
    </source>
</evidence>
<dbReference type="InterPro" id="IPR017941">
    <property type="entry name" value="Rieske_2Fe-2S"/>
</dbReference>
<dbReference type="InterPro" id="IPR036922">
    <property type="entry name" value="Rieske_2Fe-2S_sf"/>
</dbReference>
<keyword evidence="11" id="KW-1185">Reference proteome</keyword>
<dbReference type="STRING" id="394193.SAMN04489732_13333"/>
<dbReference type="OrthoDB" id="5243643at2"/>
<dbReference type="PROSITE" id="PS00570">
    <property type="entry name" value="RING_HYDROXYL_ALPHA"/>
    <property type="match status" value="1"/>
</dbReference>
<dbReference type="RefSeq" id="WP_091628881.1">
    <property type="nucleotide sequence ID" value="NZ_FOEF01000033.1"/>
</dbReference>
<dbReference type="GO" id="GO:0005506">
    <property type="term" value="F:iron ion binding"/>
    <property type="evidence" value="ECO:0007669"/>
    <property type="project" value="InterPro"/>
</dbReference>
<dbReference type="PANTHER" id="PTHR43756">
    <property type="entry name" value="CHOLINE MONOOXYGENASE, CHLOROPLASTIC"/>
    <property type="match status" value="1"/>
</dbReference>
<dbReference type="Proteomes" id="UP000198582">
    <property type="component" value="Unassembled WGS sequence"/>
</dbReference>
<keyword evidence="7" id="KW-0411">Iron-sulfur</keyword>
<evidence type="ECO:0000256" key="3">
    <source>
        <dbReference type="ARBA" id="ARBA00022723"/>
    </source>
</evidence>
<dbReference type="SUPFAM" id="SSF55961">
    <property type="entry name" value="Bet v1-like"/>
    <property type="match status" value="1"/>
</dbReference>
<keyword evidence="4 10" id="KW-0223">Dioxygenase</keyword>
<dbReference type="AlphaFoldDB" id="A0A1H8YRB6"/>
<evidence type="ECO:0000256" key="4">
    <source>
        <dbReference type="ARBA" id="ARBA00022964"/>
    </source>
</evidence>
<dbReference type="Gene3D" id="3.90.380.10">
    <property type="entry name" value="Naphthalene 1,2-dioxygenase Alpha Subunit, Chain A, domain 1"/>
    <property type="match status" value="1"/>
</dbReference>
<protein>
    <submittedName>
        <fullName evidence="10">3-phenylpropionate/trans-cinnamate dioxygenase alpha subunit</fullName>
    </submittedName>
</protein>
<keyword evidence="8" id="KW-0520">NAD</keyword>
<evidence type="ECO:0000256" key="7">
    <source>
        <dbReference type="ARBA" id="ARBA00023014"/>
    </source>
</evidence>
<dbReference type="Pfam" id="PF00355">
    <property type="entry name" value="Rieske"/>
    <property type="match status" value="1"/>
</dbReference>
<keyword evidence="2" id="KW-0001">2Fe-2S</keyword>
<dbReference type="PANTHER" id="PTHR43756:SF1">
    <property type="entry name" value="3-PHENYLPROPIONATE_CINNAMIC ACID DIOXYGENASE SUBUNIT ALPHA"/>
    <property type="match status" value="1"/>
</dbReference>
<evidence type="ECO:0000256" key="5">
    <source>
        <dbReference type="ARBA" id="ARBA00023002"/>
    </source>
</evidence>
<keyword evidence="5" id="KW-0560">Oxidoreductase</keyword>
<evidence type="ECO:0000256" key="1">
    <source>
        <dbReference type="ARBA" id="ARBA00008751"/>
    </source>
</evidence>
<dbReference type="InterPro" id="IPR001663">
    <property type="entry name" value="Rng_hydr_dOase-A"/>
</dbReference>
<dbReference type="GO" id="GO:0051537">
    <property type="term" value="F:2 iron, 2 sulfur cluster binding"/>
    <property type="evidence" value="ECO:0007669"/>
    <property type="project" value="UniProtKB-KW"/>
</dbReference>
<dbReference type="EMBL" id="FOEF01000033">
    <property type="protein sequence ID" value="SEP53918.1"/>
    <property type="molecule type" value="Genomic_DNA"/>
</dbReference>
<evidence type="ECO:0000256" key="6">
    <source>
        <dbReference type="ARBA" id="ARBA00023004"/>
    </source>
</evidence>
<dbReference type="InterPro" id="IPR015879">
    <property type="entry name" value="Ring_hydroxy_dOase_asu_C_dom"/>
</dbReference>
<dbReference type="PROSITE" id="PS51296">
    <property type="entry name" value="RIESKE"/>
    <property type="match status" value="1"/>
</dbReference>
<dbReference type="GO" id="GO:0004497">
    <property type="term" value="F:monooxygenase activity"/>
    <property type="evidence" value="ECO:0007669"/>
    <property type="project" value="UniProtKB-ARBA"/>
</dbReference>
<evidence type="ECO:0000259" key="9">
    <source>
        <dbReference type="PROSITE" id="PS51296"/>
    </source>
</evidence>
<evidence type="ECO:0000256" key="2">
    <source>
        <dbReference type="ARBA" id="ARBA00022714"/>
    </source>
</evidence>
<feature type="domain" description="Rieske" evidence="9">
    <location>
        <begin position="39"/>
        <end position="149"/>
    </location>
</feature>
<evidence type="ECO:0000256" key="8">
    <source>
        <dbReference type="ARBA" id="ARBA00023027"/>
    </source>
</evidence>
<gene>
    <name evidence="10" type="ORF">SAMN04489732_13333</name>
</gene>
<keyword evidence="6" id="KW-0408">Iron</keyword>
<organism evidence="10 11">
    <name type="scientific">Amycolatopsis saalfeldensis</name>
    <dbReference type="NCBI Taxonomy" id="394193"/>
    <lineage>
        <taxon>Bacteria</taxon>
        <taxon>Bacillati</taxon>
        <taxon>Actinomycetota</taxon>
        <taxon>Actinomycetes</taxon>
        <taxon>Pseudonocardiales</taxon>
        <taxon>Pseudonocardiaceae</taxon>
        <taxon>Amycolatopsis</taxon>
    </lineage>
</organism>
<comment type="similarity">
    <text evidence="1">Belongs to the bacterial ring-hydroxylating dioxygenase alpha subunit family.</text>
</comment>
<dbReference type="GO" id="GO:0016705">
    <property type="term" value="F:oxidoreductase activity, acting on paired donors, with incorporation or reduction of molecular oxygen"/>
    <property type="evidence" value="ECO:0007669"/>
    <property type="project" value="UniProtKB-ARBA"/>
</dbReference>
<reference evidence="10 11" key="1">
    <citation type="submission" date="2016-10" db="EMBL/GenBank/DDBJ databases">
        <authorList>
            <person name="de Groot N.N."/>
        </authorList>
    </citation>
    <scope>NUCLEOTIDE SEQUENCE [LARGE SCALE GENOMIC DNA]</scope>
    <source>
        <strain evidence="10 11">DSM 44993</strain>
    </source>
</reference>
<dbReference type="Gene3D" id="2.102.10.10">
    <property type="entry name" value="Rieske [2Fe-2S] iron-sulphur domain"/>
    <property type="match status" value="1"/>
</dbReference>
<name>A0A1H8YRB6_9PSEU</name>
<accession>A0A1H8YRB6</accession>
<dbReference type="InterPro" id="IPR015881">
    <property type="entry name" value="ARHD_Rieske_2Fe_2S"/>
</dbReference>
<dbReference type="SUPFAM" id="SSF50022">
    <property type="entry name" value="ISP domain"/>
    <property type="match status" value="1"/>
</dbReference>
<evidence type="ECO:0000313" key="11">
    <source>
        <dbReference type="Proteomes" id="UP000198582"/>
    </source>
</evidence>
<keyword evidence="3" id="KW-0479">Metal-binding</keyword>
<dbReference type="Pfam" id="PF00848">
    <property type="entry name" value="Ring_hydroxyl_A"/>
    <property type="match status" value="1"/>
</dbReference>